<sequence>MKHSKKNIAKTYLLSAIILFSTSTFADTINMFWKINNNNKKINNLTFRIKINESAPHDQFFFSNQFSFTGNGGDGYIGIQPRENLSNGKRVYRVLFSSFRADSKPRHKNCYQGADGSPNGTTCSQLIIPGELGEIYSFRVDKFNNEVTGTVTNETTGRKDIIGKWTVSDSVDSLKNNNVSWVEGYTGKPKCDYNGWPYYEVEFFNPSANDEKLNGTMSGIQKNYDSKWCPNMRAVKSIHDNTGTLIKGGFKKPSNK</sequence>
<comment type="caution">
    <text evidence="2">The sequence shown here is derived from an EMBL/GenBank/DDBJ whole genome shotgun (WGS) entry which is preliminary data.</text>
</comment>
<gene>
    <name evidence="2" type="ORF">Xbed_00758</name>
</gene>
<accession>A0A1Y2SSE3</accession>
<keyword evidence="3" id="KW-1185">Reference proteome</keyword>
<evidence type="ECO:0000313" key="2">
    <source>
        <dbReference type="EMBL" id="OTA21112.1"/>
    </source>
</evidence>
<name>A0A1Y2SSE3_9GAMM</name>
<organism evidence="2 3">
    <name type="scientific">Xenorhabdus beddingii</name>
    <dbReference type="NCBI Taxonomy" id="40578"/>
    <lineage>
        <taxon>Bacteria</taxon>
        <taxon>Pseudomonadati</taxon>
        <taxon>Pseudomonadota</taxon>
        <taxon>Gammaproteobacteria</taxon>
        <taxon>Enterobacterales</taxon>
        <taxon>Morganellaceae</taxon>
        <taxon>Xenorhabdus</taxon>
    </lineage>
</organism>
<dbReference type="STRING" id="40578.Xbed_00758"/>
<dbReference type="RefSeq" id="WP_086111616.1">
    <property type="nucleotide sequence ID" value="NZ_CAWNHF010000145.1"/>
</dbReference>
<dbReference type="EMBL" id="MUBK01000004">
    <property type="protein sequence ID" value="OTA21112.1"/>
    <property type="molecule type" value="Genomic_DNA"/>
</dbReference>
<evidence type="ECO:0000256" key="1">
    <source>
        <dbReference type="SAM" id="SignalP"/>
    </source>
</evidence>
<evidence type="ECO:0000313" key="3">
    <source>
        <dbReference type="Proteomes" id="UP000194204"/>
    </source>
</evidence>
<reference evidence="2 3" key="1">
    <citation type="submission" date="2017-01" db="EMBL/GenBank/DDBJ databases">
        <title>Deconstructing symbiosis and pathogenesis requirements using a combined genomic-metabolomic approach.</title>
        <authorList>
            <person name="Tobias N.J."/>
            <person name="Wolff H."/>
            <person name="Djahanschiri B."/>
            <person name="Ebersberger I."/>
            <person name="Bode H.B."/>
        </authorList>
    </citation>
    <scope>NUCLEOTIDE SEQUENCE [LARGE SCALE GENOMIC DNA]</scope>
    <source>
        <strain evidence="2 3">DSM 4764</strain>
    </source>
</reference>
<dbReference type="OrthoDB" id="8612569at2"/>
<protein>
    <submittedName>
        <fullName evidence="2">Uncharacterized protein</fullName>
    </submittedName>
</protein>
<proteinExistence type="predicted"/>
<keyword evidence="1" id="KW-0732">Signal</keyword>
<feature type="chain" id="PRO_5013299716" evidence="1">
    <location>
        <begin position="27"/>
        <end position="256"/>
    </location>
</feature>
<feature type="signal peptide" evidence="1">
    <location>
        <begin position="1"/>
        <end position="26"/>
    </location>
</feature>
<dbReference type="Proteomes" id="UP000194204">
    <property type="component" value="Unassembled WGS sequence"/>
</dbReference>
<dbReference type="AlphaFoldDB" id="A0A1Y2SSE3"/>